<dbReference type="PATRIC" id="fig|1268072.3.peg.4972"/>
<dbReference type="InterPro" id="IPR000515">
    <property type="entry name" value="MetI-like"/>
</dbReference>
<feature type="transmembrane region" description="Helical" evidence="7">
    <location>
        <begin position="244"/>
        <end position="269"/>
    </location>
</feature>
<keyword evidence="10" id="KW-1185">Reference proteome</keyword>
<evidence type="ECO:0000256" key="4">
    <source>
        <dbReference type="ARBA" id="ARBA00022692"/>
    </source>
</evidence>
<organism evidence="9 10">
    <name type="scientific">Paenibacillus sabinae T27</name>
    <dbReference type="NCBI Taxonomy" id="1268072"/>
    <lineage>
        <taxon>Bacteria</taxon>
        <taxon>Bacillati</taxon>
        <taxon>Bacillota</taxon>
        <taxon>Bacilli</taxon>
        <taxon>Bacillales</taxon>
        <taxon>Paenibacillaceae</taxon>
        <taxon>Paenibacillus</taxon>
    </lineage>
</organism>
<keyword evidence="3" id="KW-1003">Cell membrane</keyword>
<dbReference type="GO" id="GO:0055085">
    <property type="term" value="P:transmembrane transport"/>
    <property type="evidence" value="ECO:0007669"/>
    <property type="project" value="InterPro"/>
</dbReference>
<dbReference type="PANTHER" id="PTHR43163:SF9">
    <property type="entry name" value="ABC TRANSPORTER PERMEASE PROTEIN"/>
    <property type="match status" value="1"/>
</dbReference>
<dbReference type="Pfam" id="PF00528">
    <property type="entry name" value="BPD_transp_1"/>
    <property type="match status" value="1"/>
</dbReference>
<dbReference type="eggNOG" id="COG0601">
    <property type="taxonomic scope" value="Bacteria"/>
</dbReference>
<keyword evidence="4 7" id="KW-0812">Transmembrane</keyword>
<comment type="similarity">
    <text evidence="7">Belongs to the binding-protein-dependent transport system permease family.</text>
</comment>
<evidence type="ECO:0000256" key="3">
    <source>
        <dbReference type="ARBA" id="ARBA00022475"/>
    </source>
</evidence>
<sequence length="328" mass="34781">MLLKFALRRLLGAVPLLLLISVAVFALAKQMPGDGLGGGLNPGNKDPGYAAEMRESLGYGDPLPIQYWRWLKAAAAGDFGQSFLYKMPASELIGQRLPATLLLAMLSLLITYGSALVLGMISGRNPGGWRDRLILTASYVTYAVPTFIAAIFAIYLFAVVLGWVPLGGSVTAADSGGAWSSLGDRAVHALLPAVVLGLFNTAAYTQFLRGEIIENSGKNYVRTAMAKGISRSTVYNRHILRNSLLPLVTFLGLDIGGLLGGSVVIENLFSYPGIGSLFAAAVAGRDYAVMMAVTLMTAFMIVAGNIVADVLYGLLDPRIRAGYDGGRK</sequence>
<dbReference type="CDD" id="cd06261">
    <property type="entry name" value="TM_PBP2"/>
    <property type="match status" value="1"/>
</dbReference>
<gene>
    <name evidence="9" type="ORF">PSAB_24110</name>
</gene>
<keyword evidence="5 7" id="KW-1133">Transmembrane helix</keyword>
<reference evidence="9 10" key="1">
    <citation type="journal article" date="2014" name="PLoS Genet.">
        <title>Comparative Genomic Analysis of N2-Fixing and Non-N2-Fixing Paenibacillus spp.: Organization, Evolution and Expression of the Nitrogen Fixation Genes.</title>
        <authorList>
            <person name="Xie J.B."/>
            <person name="Du Z."/>
            <person name="Bai L."/>
            <person name="Tian C."/>
            <person name="Zhang Y."/>
            <person name="Xie J.Y."/>
            <person name="Wang T."/>
            <person name="Liu X."/>
            <person name="Chen X."/>
            <person name="Cheng Q."/>
            <person name="Chen S."/>
            <person name="Li J."/>
        </authorList>
    </citation>
    <scope>NUCLEOTIDE SEQUENCE [LARGE SCALE GENOMIC DNA]</scope>
    <source>
        <strain evidence="9 10">T27</strain>
    </source>
</reference>
<comment type="subcellular location">
    <subcellularLocation>
        <location evidence="1 7">Cell membrane</location>
        <topology evidence="1 7">Multi-pass membrane protein</topology>
    </subcellularLocation>
</comment>
<dbReference type="PROSITE" id="PS50928">
    <property type="entry name" value="ABC_TM1"/>
    <property type="match status" value="1"/>
</dbReference>
<name>X4ZRJ2_9BACL</name>
<protein>
    <submittedName>
        <fullName evidence="9">Oligopeptide ABC transporter permease AppB</fullName>
    </submittedName>
</protein>
<dbReference type="PANTHER" id="PTHR43163">
    <property type="entry name" value="DIPEPTIDE TRANSPORT SYSTEM PERMEASE PROTEIN DPPB-RELATED"/>
    <property type="match status" value="1"/>
</dbReference>
<feature type="transmembrane region" description="Helical" evidence="7">
    <location>
        <begin position="186"/>
        <end position="208"/>
    </location>
</feature>
<accession>X4ZRJ2</accession>
<evidence type="ECO:0000256" key="1">
    <source>
        <dbReference type="ARBA" id="ARBA00004651"/>
    </source>
</evidence>
<dbReference type="Proteomes" id="UP000019772">
    <property type="component" value="Chromosome"/>
</dbReference>
<evidence type="ECO:0000256" key="2">
    <source>
        <dbReference type="ARBA" id="ARBA00022448"/>
    </source>
</evidence>
<evidence type="ECO:0000256" key="7">
    <source>
        <dbReference type="RuleBase" id="RU363032"/>
    </source>
</evidence>
<dbReference type="Pfam" id="PF19300">
    <property type="entry name" value="BPD_transp_1_N"/>
    <property type="match status" value="1"/>
</dbReference>
<feature type="transmembrane region" description="Helical" evidence="7">
    <location>
        <begin position="97"/>
        <end position="121"/>
    </location>
</feature>
<keyword evidence="6 7" id="KW-0472">Membrane</keyword>
<dbReference type="STRING" id="1268072.PSAB_24110"/>
<evidence type="ECO:0000256" key="5">
    <source>
        <dbReference type="ARBA" id="ARBA00022989"/>
    </source>
</evidence>
<dbReference type="HOGENOM" id="CLU_036879_1_2_9"/>
<dbReference type="GO" id="GO:0005886">
    <property type="term" value="C:plasma membrane"/>
    <property type="evidence" value="ECO:0007669"/>
    <property type="project" value="UniProtKB-SubCell"/>
</dbReference>
<dbReference type="InterPro" id="IPR035906">
    <property type="entry name" value="MetI-like_sf"/>
</dbReference>
<dbReference type="EMBL" id="CP004078">
    <property type="protein sequence ID" value="AHV99707.1"/>
    <property type="molecule type" value="Genomic_DNA"/>
</dbReference>
<dbReference type="SUPFAM" id="SSF161098">
    <property type="entry name" value="MetI-like"/>
    <property type="match status" value="1"/>
</dbReference>
<dbReference type="InterPro" id="IPR045621">
    <property type="entry name" value="BPD_transp_1_N"/>
</dbReference>
<feature type="domain" description="ABC transmembrane type-1" evidence="8">
    <location>
        <begin position="97"/>
        <end position="308"/>
    </location>
</feature>
<keyword evidence="2 7" id="KW-0813">Transport</keyword>
<dbReference type="KEGG" id="psab:PSAB_24110"/>
<evidence type="ECO:0000259" key="8">
    <source>
        <dbReference type="PROSITE" id="PS50928"/>
    </source>
</evidence>
<evidence type="ECO:0000256" key="6">
    <source>
        <dbReference type="ARBA" id="ARBA00023136"/>
    </source>
</evidence>
<proteinExistence type="inferred from homology"/>
<dbReference type="AlphaFoldDB" id="X4ZRJ2"/>
<evidence type="ECO:0000313" key="10">
    <source>
        <dbReference type="Proteomes" id="UP000019772"/>
    </source>
</evidence>
<feature type="transmembrane region" description="Helical" evidence="7">
    <location>
        <begin position="133"/>
        <end position="166"/>
    </location>
</feature>
<dbReference type="Gene3D" id="1.10.3720.10">
    <property type="entry name" value="MetI-like"/>
    <property type="match status" value="1"/>
</dbReference>
<dbReference type="RefSeq" id="WP_420835618.1">
    <property type="nucleotide sequence ID" value="NZ_CP004078.1"/>
</dbReference>
<evidence type="ECO:0000313" key="9">
    <source>
        <dbReference type="EMBL" id="AHV99707.1"/>
    </source>
</evidence>
<feature type="transmembrane region" description="Helical" evidence="7">
    <location>
        <begin position="289"/>
        <end position="315"/>
    </location>
</feature>